<reference evidence="14 15" key="1">
    <citation type="submission" date="2018-08" db="EMBL/GenBank/DDBJ databases">
        <title>Thalassotalea euphylliae genome.</title>
        <authorList>
            <person name="Summers S."/>
            <person name="Rice S.A."/>
            <person name="Freckelton M.L."/>
            <person name="Nedved B.T."/>
            <person name="Hadfield M.G."/>
        </authorList>
    </citation>
    <scope>NUCLEOTIDE SEQUENCE [LARGE SCALE GENOMIC DNA]</scope>
    <source>
        <strain evidence="14 15">H2</strain>
    </source>
</reference>
<dbReference type="InterPro" id="IPR005467">
    <property type="entry name" value="His_kinase_dom"/>
</dbReference>
<dbReference type="CDD" id="cd17546">
    <property type="entry name" value="REC_hyHK_CKI1_RcsC-like"/>
    <property type="match status" value="2"/>
</dbReference>
<dbReference type="InterPro" id="IPR003661">
    <property type="entry name" value="HisK_dim/P_dom"/>
</dbReference>
<dbReference type="SMART" id="SM00448">
    <property type="entry name" value="REC"/>
    <property type="match status" value="2"/>
</dbReference>
<evidence type="ECO:0000256" key="3">
    <source>
        <dbReference type="ARBA" id="ARBA00022553"/>
    </source>
</evidence>
<dbReference type="InterPro" id="IPR036890">
    <property type="entry name" value="HATPase_C_sf"/>
</dbReference>
<evidence type="ECO:0000256" key="11">
    <source>
        <dbReference type="SAM" id="Phobius"/>
    </source>
</evidence>
<dbReference type="PANTHER" id="PTHR45339:SF1">
    <property type="entry name" value="HYBRID SIGNAL TRANSDUCTION HISTIDINE KINASE J"/>
    <property type="match status" value="1"/>
</dbReference>
<dbReference type="InterPro" id="IPR004358">
    <property type="entry name" value="Sig_transdc_His_kin-like_C"/>
</dbReference>
<dbReference type="Pfam" id="PF00072">
    <property type="entry name" value="Response_reg"/>
    <property type="match status" value="2"/>
</dbReference>
<dbReference type="AlphaFoldDB" id="A0A3E0UC38"/>
<keyword evidence="5" id="KW-0547">Nucleotide-binding</keyword>
<keyword evidence="3 9" id="KW-0597">Phosphoprotein</keyword>
<dbReference type="Gene3D" id="3.40.50.2300">
    <property type="match status" value="2"/>
</dbReference>
<feature type="domain" description="Response regulatory" evidence="13">
    <location>
        <begin position="689"/>
        <end position="805"/>
    </location>
</feature>
<dbReference type="Pfam" id="PF02518">
    <property type="entry name" value="HATPase_c"/>
    <property type="match status" value="1"/>
</dbReference>
<dbReference type="PROSITE" id="PS50109">
    <property type="entry name" value="HIS_KIN"/>
    <property type="match status" value="1"/>
</dbReference>
<keyword evidence="4" id="KW-0808">Transferase</keyword>
<feature type="compositionally biased region" description="Basic and acidic residues" evidence="10">
    <location>
        <begin position="666"/>
        <end position="676"/>
    </location>
</feature>
<dbReference type="InterPro" id="IPR001789">
    <property type="entry name" value="Sig_transdc_resp-reg_receiver"/>
</dbReference>
<feature type="modified residue" description="4-aspartylphosphate" evidence="9">
    <location>
        <position position="580"/>
    </location>
</feature>
<accession>A0A3E0UC38</accession>
<name>A0A3E0UC38_9GAMM</name>
<dbReference type="InterPro" id="IPR036097">
    <property type="entry name" value="HisK_dim/P_sf"/>
</dbReference>
<keyword evidence="11" id="KW-0812">Transmembrane</keyword>
<organism evidence="14 15">
    <name type="scientific">Thalassotalea euphylliae</name>
    <dbReference type="NCBI Taxonomy" id="1655234"/>
    <lineage>
        <taxon>Bacteria</taxon>
        <taxon>Pseudomonadati</taxon>
        <taxon>Pseudomonadota</taxon>
        <taxon>Gammaproteobacteria</taxon>
        <taxon>Alteromonadales</taxon>
        <taxon>Colwelliaceae</taxon>
        <taxon>Thalassotalea</taxon>
    </lineage>
</organism>
<dbReference type="Pfam" id="PF00512">
    <property type="entry name" value="HisKA"/>
    <property type="match status" value="1"/>
</dbReference>
<comment type="caution">
    <text evidence="14">The sequence shown here is derived from an EMBL/GenBank/DDBJ whole genome shotgun (WGS) entry which is preliminary data.</text>
</comment>
<feature type="transmembrane region" description="Helical" evidence="11">
    <location>
        <begin position="227"/>
        <end position="248"/>
    </location>
</feature>
<evidence type="ECO:0000259" key="13">
    <source>
        <dbReference type="PROSITE" id="PS50110"/>
    </source>
</evidence>
<feature type="modified residue" description="4-aspartylphosphate" evidence="9">
    <location>
        <position position="738"/>
    </location>
</feature>
<feature type="domain" description="Response regulatory" evidence="13">
    <location>
        <begin position="531"/>
        <end position="646"/>
    </location>
</feature>
<dbReference type="FunFam" id="3.30.565.10:FF:000078">
    <property type="entry name" value="Two-component sensor histidine kinase"/>
    <property type="match status" value="1"/>
</dbReference>
<dbReference type="GO" id="GO:0005524">
    <property type="term" value="F:ATP binding"/>
    <property type="evidence" value="ECO:0007669"/>
    <property type="project" value="UniProtKB-KW"/>
</dbReference>
<keyword evidence="11" id="KW-1133">Transmembrane helix</keyword>
<dbReference type="SMART" id="SM00388">
    <property type="entry name" value="HisKA"/>
    <property type="match status" value="1"/>
</dbReference>
<dbReference type="SUPFAM" id="SSF55874">
    <property type="entry name" value="ATPase domain of HSP90 chaperone/DNA topoisomerase II/histidine kinase"/>
    <property type="match status" value="1"/>
</dbReference>
<dbReference type="Proteomes" id="UP000256999">
    <property type="component" value="Unassembled WGS sequence"/>
</dbReference>
<dbReference type="Gene3D" id="1.10.287.130">
    <property type="match status" value="1"/>
</dbReference>
<evidence type="ECO:0000256" key="6">
    <source>
        <dbReference type="ARBA" id="ARBA00022777"/>
    </source>
</evidence>
<evidence type="ECO:0000256" key="5">
    <source>
        <dbReference type="ARBA" id="ARBA00022741"/>
    </source>
</evidence>
<dbReference type="Gene3D" id="3.30.565.10">
    <property type="entry name" value="Histidine kinase-like ATPase, C-terminal domain"/>
    <property type="match status" value="1"/>
</dbReference>
<gene>
    <name evidence="14" type="ORF">DXX92_01660</name>
</gene>
<dbReference type="FunFam" id="1.10.287.130:FF:000002">
    <property type="entry name" value="Two-component osmosensing histidine kinase"/>
    <property type="match status" value="1"/>
</dbReference>
<feature type="domain" description="Histidine kinase" evidence="12">
    <location>
        <begin position="272"/>
        <end position="489"/>
    </location>
</feature>
<dbReference type="GO" id="GO:0000155">
    <property type="term" value="F:phosphorelay sensor kinase activity"/>
    <property type="evidence" value="ECO:0007669"/>
    <property type="project" value="InterPro"/>
</dbReference>
<dbReference type="PRINTS" id="PR00344">
    <property type="entry name" value="BCTRLSENSOR"/>
</dbReference>
<dbReference type="EC" id="2.7.13.3" evidence="2"/>
<dbReference type="OrthoDB" id="9810730at2"/>
<evidence type="ECO:0000256" key="8">
    <source>
        <dbReference type="ARBA" id="ARBA00023012"/>
    </source>
</evidence>
<dbReference type="SUPFAM" id="SSF52172">
    <property type="entry name" value="CheY-like"/>
    <property type="match status" value="2"/>
</dbReference>
<dbReference type="InterPro" id="IPR011006">
    <property type="entry name" value="CheY-like_superfamily"/>
</dbReference>
<keyword evidence="6" id="KW-0418">Kinase</keyword>
<keyword evidence="8" id="KW-0902">Two-component regulatory system</keyword>
<evidence type="ECO:0000313" key="14">
    <source>
        <dbReference type="EMBL" id="REL34153.1"/>
    </source>
</evidence>
<dbReference type="EMBL" id="QUOV01000001">
    <property type="protein sequence ID" value="REL34153.1"/>
    <property type="molecule type" value="Genomic_DNA"/>
</dbReference>
<dbReference type="CDD" id="cd16922">
    <property type="entry name" value="HATPase_EvgS-ArcB-TorS-like"/>
    <property type="match status" value="1"/>
</dbReference>
<evidence type="ECO:0000256" key="2">
    <source>
        <dbReference type="ARBA" id="ARBA00012438"/>
    </source>
</evidence>
<evidence type="ECO:0000256" key="7">
    <source>
        <dbReference type="ARBA" id="ARBA00022840"/>
    </source>
</evidence>
<evidence type="ECO:0000256" key="4">
    <source>
        <dbReference type="ARBA" id="ARBA00022679"/>
    </source>
</evidence>
<proteinExistence type="predicted"/>
<evidence type="ECO:0000256" key="1">
    <source>
        <dbReference type="ARBA" id="ARBA00000085"/>
    </source>
</evidence>
<dbReference type="InterPro" id="IPR003594">
    <property type="entry name" value="HATPase_dom"/>
</dbReference>
<dbReference type="PANTHER" id="PTHR45339">
    <property type="entry name" value="HYBRID SIGNAL TRANSDUCTION HISTIDINE KINASE J"/>
    <property type="match status" value="1"/>
</dbReference>
<evidence type="ECO:0000313" key="15">
    <source>
        <dbReference type="Proteomes" id="UP000256999"/>
    </source>
</evidence>
<dbReference type="CDD" id="cd00082">
    <property type="entry name" value="HisKA"/>
    <property type="match status" value="1"/>
</dbReference>
<evidence type="ECO:0000259" key="12">
    <source>
        <dbReference type="PROSITE" id="PS50109"/>
    </source>
</evidence>
<sequence>MNIFKYLPEIVCLAIFCIGSVIGVNLHHTKSQEHESLNHLSKLAQLVPKHTNEVVNTNFAAQRHYDIYAQLQFEIDQLLIKLPADSEVRFLVKRYNELSSSYMQLVTMLKTSRQLVASTKLTELSTPQLNKLSLLTKRLFLFIIAPNQALQSELLELLQTIDQDVAIRTASDNSWGLFMQHVVFILENTIKSDELKLAMESLDVNSALQAALDKQTITIKQAEQSTFISLLAMLIAALTLVITVLLRLQKELTLKNEKYRESAEVKSKFLANMSHEIRTPMTGIIGLAELCLSTPLNREQKDYLDKLLFSANSLLTVINDILDFSKIESGKLNIEHVTFDFIDVFDNLSVLVGRPAEEKGIELIFDIDEQIPAKIISDPVRISQILLNLTSNAIKFTDQGHVLISVKLNADNTIAFAVEDTGIGLSAKQLASLFERFTQADNSTTRKYGGTGLGLAISKKLAKLMNGDIHVTSELGKGSTFTLTLPVELVNTENADQLVRVDSQKRIPNSIQDSVQTGSPSKNALPLQGSRLLLVEDNKVTQQVIAQMCKRLGASVVIAATVIEAIAKIQESYFNIVLLDWHLPKQNGLNLINHLNNHADAVGCAIICSAFSPEYIRAQTQDSGSFKYLAKPVTIASLERALTEKCDQHIATKQITPSPPPSLATQKKEANDDAKVSNKTQPENQRKKTVLLVEDNRINQLVAKNLLTEFGVNVDLAENGKDAINAVAVTKYPLVLMDIQMPVMDGMDATRALRKDYDKETLPIVALTANVTEQEVSQYLALGMNAHLSKPYEKDKIKALLHDYHLITEEQ</sequence>
<keyword evidence="11" id="KW-0472">Membrane</keyword>
<feature type="region of interest" description="Disordered" evidence="10">
    <location>
        <begin position="650"/>
        <end position="685"/>
    </location>
</feature>
<evidence type="ECO:0000256" key="10">
    <source>
        <dbReference type="SAM" id="MobiDB-lite"/>
    </source>
</evidence>
<dbReference type="SMART" id="SM00387">
    <property type="entry name" value="HATPase_c"/>
    <property type="match status" value="1"/>
</dbReference>
<evidence type="ECO:0000256" key="9">
    <source>
        <dbReference type="PROSITE-ProRule" id="PRU00169"/>
    </source>
</evidence>
<dbReference type="SUPFAM" id="SSF47384">
    <property type="entry name" value="Homodimeric domain of signal transducing histidine kinase"/>
    <property type="match status" value="1"/>
</dbReference>
<protein>
    <recommendedName>
        <fullName evidence="2">histidine kinase</fullName>
        <ecNumber evidence="2">2.7.13.3</ecNumber>
    </recommendedName>
</protein>
<keyword evidence="7" id="KW-0067">ATP-binding</keyword>
<dbReference type="PROSITE" id="PS50110">
    <property type="entry name" value="RESPONSE_REGULATORY"/>
    <property type="match status" value="2"/>
</dbReference>
<comment type="catalytic activity">
    <reaction evidence="1">
        <text>ATP + protein L-histidine = ADP + protein N-phospho-L-histidine.</text>
        <dbReference type="EC" id="2.7.13.3"/>
    </reaction>
</comment>